<proteinExistence type="predicted"/>
<comment type="caution">
    <text evidence="9">The sequence shown here is derived from an EMBL/GenBank/DDBJ whole genome shotgun (WGS) entry which is preliminary data.</text>
</comment>
<dbReference type="EMBL" id="QJTE01000003">
    <property type="protein sequence ID" value="PYE83758.1"/>
    <property type="molecule type" value="Genomic_DNA"/>
</dbReference>
<dbReference type="PROSITE" id="PS50883">
    <property type="entry name" value="EAL"/>
    <property type="match status" value="1"/>
</dbReference>
<dbReference type="PROSITE" id="PS50046">
    <property type="entry name" value="PHYTOCHROME_2"/>
    <property type="match status" value="1"/>
</dbReference>
<dbReference type="InterPro" id="IPR013654">
    <property type="entry name" value="PAS_2"/>
</dbReference>
<dbReference type="PRINTS" id="PR01033">
    <property type="entry name" value="PHYTOCHROME"/>
</dbReference>
<dbReference type="Pfam" id="PF00990">
    <property type="entry name" value="GGDEF"/>
    <property type="match status" value="1"/>
</dbReference>
<feature type="domain" description="GGDEF" evidence="8">
    <location>
        <begin position="544"/>
        <end position="677"/>
    </location>
</feature>
<reference evidence="9 10" key="1">
    <citation type="submission" date="2018-06" db="EMBL/GenBank/DDBJ databases">
        <title>Genomic Encyclopedia of Type Strains, Phase III (KMG-III): the genomes of soil and plant-associated and newly described type strains.</title>
        <authorList>
            <person name="Whitman W."/>
        </authorList>
    </citation>
    <scope>NUCLEOTIDE SEQUENCE [LARGE SCALE GENOMIC DNA]</scope>
    <source>
        <strain evidence="9 10">CECT 9025</strain>
    </source>
</reference>
<keyword evidence="4" id="KW-0675">Receptor</keyword>
<evidence type="ECO:0000259" key="8">
    <source>
        <dbReference type="PROSITE" id="PS50887"/>
    </source>
</evidence>
<dbReference type="GO" id="GO:0009881">
    <property type="term" value="F:photoreceptor activity"/>
    <property type="evidence" value="ECO:0007669"/>
    <property type="project" value="UniProtKB-KW"/>
</dbReference>
<dbReference type="Gene3D" id="3.30.450.40">
    <property type="match status" value="1"/>
</dbReference>
<dbReference type="InterPro" id="IPR052155">
    <property type="entry name" value="Biofilm_reg_signaling"/>
</dbReference>
<dbReference type="CDD" id="cd01949">
    <property type="entry name" value="GGDEF"/>
    <property type="match status" value="1"/>
</dbReference>
<feature type="domain" description="Phytochrome chromophore attachment site" evidence="6">
    <location>
        <begin position="146"/>
        <end position="300"/>
    </location>
</feature>
<evidence type="ECO:0000256" key="4">
    <source>
        <dbReference type="ARBA" id="ARBA00023170"/>
    </source>
</evidence>
<dbReference type="InterPro" id="IPR013515">
    <property type="entry name" value="Phytochrome_cen-reg"/>
</dbReference>
<dbReference type="SMART" id="SM00267">
    <property type="entry name" value="GGDEF"/>
    <property type="match status" value="1"/>
</dbReference>
<evidence type="ECO:0000313" key="9">
    <source>
        <dbReference type="EMBL" id="PYE83758.1"/>
    </source>
</evidence>
<keyword evidence="3" id="KW-0157">Chromophore</keyword>
<keyword evidence="1" id="KW-0600">Photoreceptor protein</keyword>
<dbReference type="SUPFAM" id="SSF55073">
    <property type="entry name" value="Nucleotide cyclase"/>
    <property type="match status" value="1"/>
</dbReference>
<keyword evidence="2" id="KW-0716">Sensory transduction</keyword>
<dbReference type="InterPro" id="IPR003018">
    <property type="entry name" value="GAF"/>
</dbReference>
<dbReference type="InterPro" id="IPR000160">
    <property type="entry name" value="GGDEF_dom"/>
</dbReference>
<evidence type="ECO:0000259" key="7">
    <source>
        <dbReference type="PROSITE" id="PS50883"/>
    </source>
</evidence>
<dbReference type="Gene3D" id="3.30.70.270">
    <property type="match status" value="1"/>
</dbReference>
<accession>A0A318T5W3</accession>
<dbReference type="SMART" id="SM00052">
    <property type="entry name" value="EAL"/>
    <property type="match status" value="1"/>
</dbReference>
<evidence type="ECO:0000259" key="6">
    <source>
        <dbReference type="PROSITE" id="PS50046"/>
    </source>
</evidence>
<dbReference type="InterPro" id="IPR035965">
    <property type="entry name" value="PAS-like_dom_sf"/>
</dbReference>
<name>A0A318T5W3_9RHOB</name>
<keyword evidence="5" id="KW-0175">Coiled coil</keyword>
<organism evidence="9 10">
    <name type="scientific">Pseudoroseicyclus aestuarii</name>
    <dbReference type="NCBI Taxonomy" id="1795041"/>
    <lineage>
        <taxon>Bacteria</taxon>
        <taxon>Pseudomonadati</taxon>
        <taxon>Pseudomonadota</taxon>
        <taxon>Alphaproteobacteria</taxon>
        <taxon>Rhodobacterales</taxon>
        <taxon>Paracoccaceae</taxon>
        <taxon>Pseudoroseicyclus</taxon>
    </lineage>
</organism>
<dbReference type="InterPro" id="IPR035919">
    <property type="entry name" value="EAL_sf"/>
</dbReference>
<dbReference type="SUPFAM" id="SSF141868">
    <property type="entry name" value="EAL domain-like"/>
    <property type="match status" value="1"/>
</dbReference>
<dbReference type="NCBIfam" id="TIGR00254">
    <property type="entry name" value="GGDEF"/>
    <property type="match status" value="1"/>
</dbReference>
<dbReference type="PANTHER" id="PTHR44757:SF2">
    <property type="entry name" value="BIOFILM ARCHITECTURE MAINTENANCE PROTEIN MBAA"/>
    <property type="match status" value="1"/>
</dbReference>
<dbReference type="Gene3D" id="3.20.20.450">
    <property type="entry name" value="EAL domain"/>
    <property type="match status" value="1"/>
</dbReference>
<dbReference type="Gene3D" id="3.30.450.20">
    <property type="entry name" value="PAS domain"/>
    <property type="match status" value="1"/>
</dbReference>
<dbReference type="SMART" id="SM00065">
    <property type="entry name" value="GAF"/>
    <property type="match status" value="1"/>
</dbReference>
<dbReference type="Gene3D" id="3.30.450.270">
    <property type="match status" value="1"/>
</dbReference>
<dbReference type="InterPro" id="IPR016132">
    <property type="entry name" value="Phyto_chromo_attachment"/>
</dbReference>
<dbReference type="OrthoDB" id="489241at2"/>
<gene>
    <name evidence="9" type="ORF">DFP88_103117</name>
</gene>
<dbReference type="InterPro" id="IPR043128">
    <property type="entry name" value="Rev_trsase/Diguanyl_cyclase"/>
</dbReference>
<dbReference type="GO" id="GO:0009584">
    <property type="term" value="P:detection of visible light"/>
    <property type="evidence" value="ECO:0007669"/>
    <property type="project" value="InterPro"/>
</dbReference>
<dbReference type="CDD" id="cd01948">
    <property type="entry name" value="EAL"/>
    <property type="match status" value="1"/>
</dbReference>
<dbReference type="PROSITE" id="PS50887">
    <property type="entry name" value="GGDEF"/>
    <property type="match status" value="1"/>
</dbReference>
<dbReference type="InterPro" id="IPR029787">
    <property type="entry name" value="Nucleotide_cyclase"/>
</dbReference>
<dbReference type="Proteomes" id="UP000248311">
    <property type="component" value="Unassembled WGS sequence"/>
</dbReference>
<dbReference type="PANTHER" id="PTHR44757">
    <property type="entry name" value="DIGUANYLATE CYCLASE DGCP"/>
    <property type="match status" value="1"/>
</dbReference>
<dbReference type="Pfam" id="PF08446">
    <property type="entry name" value="PAS_2"/>
    <property type="match status" value="1"/>
</dbReference>
<dbReference type="RefSeq" id="WP_110814324.1">
    <property type="nucleotide sequence ID" value="NZ_QJTE01000003.1"/>
</dbReference>
<feature type="domain" description="EAL" evidence="7">
    <location>
        <begin position="686"/>
        <end position="939"/>
    </location>
</feature>
<feature type="coiled-coil region" evidence="5">
    <location>
        <begin position="308"/>
        <end position="335"/>
    </location>
</feature>
<keyword evidence="10" id="KW-1185">Reference proteome</keyword>
<evidence type="ECO:0000256" key="1">
    <source>
        <dbReference type="ARBA" id="ARBA00022543"/>
    </source>
</evidence>
<dbReference type="AlphaFoldDB" id="A0A318T5W3"/>
<dbReference type="InterPro" id="IPR029016">
    <property type="entry name" value="GAF-like_dom_sf"/>
</dbReference>
<dbReference type="InterPro" id="IPR043150">
    <property type="entry name" value="Phytochrome_PHY_sf"/>
</dbReference>
<protein>
    <submittedName>
        <fullName evidence="9">Diguanylate cyclase (GGDEF)-like protein</fullName>
    </submittedName>
</protein>
<sequence length="949" mass="104296">MAKDNIQQKGDLSCCDTEALEWIGAVQHFACLIALDAGWKVRQVSSNTRDIIGVPPEQLLDRPLDQHVDGATMQLLRESIEGLDPSIQIARLFGLHPFGGGRAFDMALHRQTDRILIEIEPALEAPNKSMADLIQPHVEQVRGDRTLTEIAEAAADAVRKMTGFDRVLVYRFAEDASGEVIAESRDGALPSFLGHRFPAQDIPAQARALYARNLLRIIPDVDARIAPLRPEGAPPIDLSAAVSRAVSPVHLEYLSNMQVKASMSISILDGDKLWGLIACHHRTPHHVDFRRRSAAELFAQYVGAAISLHKERQNREQLSRAQEQYERLVALIEEAHDYQTALEPLAGAIDSVIKIDGVALFDGTTYQLFGVTPTAGECTTLALELKARGEPLIAQSAALAKDFPGLVDPGRAVGGVLALAMRGDPPGYNMLFRSEVSVTELWAGAPEEKAEAEGRISPRKSFATWRHTVRGRSHTWTPEDLRAAEVLRVALVEFARAQAETALRRSEERYRTLALFDPLTGLPNRTLVRDRFASAAAQTDRSGDRMGVILADVDRFKQINDALGHPAGDALLQELARRVQGVLRRDDTFARLSGDEFVAILPHAGDVARLKAVTRRLKRAVQQPFVLDGTEIRPSMSMGVAVYPADGRAFNELLNRADIALYRAKRAERGSFAFFEPEMEAEAQALRRSEEELRLALQRGELELVYQPQLDLGGGGVTTVEALVRWRHPERGVLLPGAFVPMAEATGLIHDLGAWVMTQACRQLARWRDAGLPLRVGLNISTIEARRDGILQTLDRAFAADGITGEMVELEITESLLIDHRHDATRSLLEGLRDRGITLAIDDFGTGYSALSYLKDLPCGKLKIDRSFIATMDRPDGRVLVEAIVGLGRKLGKAVVAEGVETARQLEALRQSGCTAAQGYLIARPMPPSDVPRCIARLQAGQDLRAARR</sequence>
<dbReference type="Pfam" id="PF00563">
    <property type="entry name" value="EAL"/>
    <property type="match status" value="1"/>
</dbReference>
<evidence type="ECO:0000256" key="3">
    <source>
        <dbReference type="ARBA" id="ARBA00022991"/>
    </source>
</evidence>
<dbReference type="InterPro" id="IPR001633">
    <property type="entry name" value="EAL_dom"/>
</dbReference>
<evidence type="ECO:0000256" key="2">
    <source>
        <dbReference type="ARBA" id="ARBA00022606"/>
    </source>
</evidence>
<evidence type="ECO:0000256" key="5">
    <source>
        <dbReference type="SAM" id="Coils"/>
    </source>
</evidence>
<dbReference type="InterPro" id="IPR001294">
    <property type="entry name" value="Phytochrome"/>
</dbReference>
<dbReference type="Pfam" id="PF01590">
    <property type="entry name" value="GAF"/>
    <property type="match status" value="1"/>
</dbReference>
<evidence type="ECO:0000313" key="10">
    <source>
        <dbReference type="Proteomes" id="UP000248311"/>
    </source>
</evidence>
<dbReference type="Pfam" id="PF00360">
    <property type="entry name" value="PHY"/>
    <property type="match status" value="1"/>
</dbReference>
<dbReference type="SUPFAM" id="SSF55781">
    <property type="entry name" value="GAF domain-like"/>
    <property type="match status" value="2"/>
</dbReference>
<dbReference type="GO" id="GO:0006355">
    <property type="term" value="P:regulation of DNA-templated transcription"/>
    <property type="evidence" value="ECO:0007669"/>
    <property type="project" value="InterPro"/>
</dbReference>
<dbReference type="SUPFAM" id="SSF55785">
    <property type="entry name" value="PYP-like sensor domain (PAS domain)"/>
    <property type="match status" value="1"/>
</dbReference>